<evidence type="ECO:0000259" key="11">
    <source>
        <dbReference type="PROSITE" id="PS51352"/>
    </source>
</evidence>
<evidence type="ECO:0000256" key="3">
    <source>
        <dbReference type="ARBA" id="ARBA00022448"/>
    </source>
</evidence>
<dbReference type="PIRSF" id="PIRSF000077">
    <property type="entry name" value="Thioredoxin"/>
    <property type="match status" value="1"/>
</dbReference>
<evidence type="ECO:0000256" key="5">
    <source>
        <dbReference type="ARBA" id="ARBA00023157"/>
    </source>
</evidence>
<keyword evidence="4" id="KW-0249">Electron transport</keyword>
<evidence type="ECO:0000313" key="13">
    <source>
        <dbReference type="Proteomes" id="UP000014113"/>
    </source>
</evidence>
<feature type="active site" description="Nucleophile" evidence="9">
    <location>
        <position position="31"/>
    </location>
</feature>
<dbReference type="EMBL" id="ASWJ01000004">
    <property type="protein sequence ID" value="EOW84231.1"/>
    <property type="molecule type" value="Genomic_DNA"/>
</dbReference>
<feature type="disulfide bond" description="Redox-active" evidence="10">
    <location>
        <begin position="28"/>
        <end position="31"/>
    </location>
</feature>
<dbReference type="NCBIfam" id="TIGR01068">
    <property type="entry name" value="thioredoxin"/>
    <property type="match status" value="1"/>
</dbReference>
<dbReference type="InterPro" id="IPR005746">
    <property type="entry name" value="Thioredoxin"/>
</dbReference>
<accession>S0KXY2</accession>
<keyword evidence="5 10" id="KW-1015">Disulfide bond</keyword>
<evidence type="ECO:0000313" key="12">
    <source>
        <dbReference type="EMBL" id="EOW84231.1"/>
    </source>
</evidence>
<gene>
    <name evidence="12" type="ORF">I568_00718</name>
</gene>
<dbReference type="SUPFAM" id="SSF52833">
    <property type="entry name" value="Thioredoxin-like"/>
    <property type="match status" value="1"/>
</dbReference>
<dbReference type="PROSITE" id="PS00194">
    <property type="entry name" value="THIOREDOXIN_1"/>
    <property type="match status" value="1"/>
</dbReference>
<dbReference type="PROSITE" id="PS51352">
    <property type="entry name" value="THIOREDOXIN_2"/>
    <property type="match status" value="1"/>
</dbReference>
<dbReference type="CDD" id="cd02947">
    <property type="entry name" value="TRX_family"/>
    <property type="match status" value="1"/>
</dbReference>
<organism evidence="12 13">
    <name type="scientific">Enterococcus columbae DSM 7374 = ATCC 51263</name>
    <dbReference type="NCBI Taxonomy" id="1121865"/>
    <lineage>
        <taxon>Bacteria</taxon>
        <taxon>Bacillati</taxon>
        <taxon>Bacillota</taxon>
        <taxon>Bacilli</taxon>
        <taxon>Lactobacillales</taxon>
        <taxon>Enterococcaceae</taxon>
        <taxon>Enterococcus</taxon>
    </lineage>
</organism>
<feature type="domain" description="Thioredoxin" evidence="11">
    <location>
        <begin position="1"/>
        <end position="104"/>
    </location>
</feature>
<dbReference type="PANTHER" id="PTHR45663:SF11">
    <property type="entry name" value="GEO12009P1"/>
    <property type="match status" value="1"/>
</dbReference>
<dbReference type="eggNOG" id="COG3118">
    <property type="taxonomic scope" value="Bacteria"/>
</dbReference>
<feature type="site" description="Contributes to redox potential value" evidence="9">
    <location>
        <position position="29"/>
    </location>
</feature>
<dbReference type="GO" id="GO:0005829">
    <property type="term" value="C:cytosol"/>
    <property type="evidence" value="ECO:0007669"/>
    <property type="project" value="TreeGrafter"/>
</dbReference>
<dbReference type="PANTHER" id="PTHR45663">
    <property type="entry name" value="GEO12009P1"/>
    <property type="match status" value="1"/>
</dbReference>
<dbReference type="RefSeq" id="WP_016182295.1">
    <property type="nucleotide sequence ID" value="NZ_JXKI01000007.1"/>
</dbReference>
<dbReference type="GO" id="GO:0015035">
    <property type="term" value="F:protein-disulfide reductase activity"/>
    <property type="evidence" value="ECO:0007669"/>
    <property type="project" value="UniProtKB-UniRule"/>
</dbReference>
<reference evidence="12 13" key="1">
    <citation type="submission" date="2013-03" db="EMBL/GenBank/DDBJ databases">
        <title>The Genome Sequence of Enterococcus columbae ATCC_51263 (PacBio/Illumina hybrid assembly).</title>
        <authorList>
            <consortium name="The Broad Institute Genomics Platform"/>
            <consortium name="The Broad Institute Genome Sequencing Center for Infectious Disease"/>
            <person name="Earl A."/>
            <person name="Russ C."/>
            <person name="Gilmore M."/>
            <person name="Surin D."/>
            <person name="Walker B."/>
            <person name="Young S."/>
            <person name="Zeng Q."/>
            <person name="Gargeya S."/>
            <person name="Fitzgerald M."/>
            <person name="Haas B."/>
            <person name="Abouelleil A."/>
            <person name="Allen A.W."/>
            <person name="Alvarado L."/>
            <person name="Arachchi H.M."/>
            <person name="Berlin A.M."/>
            <person name="Chapman S.B."/>
            <person name="Gainer-Dewar J."/>
            <person name="Goldberg J."/>
            <person name="Griggs A."/>
            <person name="Gujja S."/>
            <person name="Hansen M."/>
            <person name="Howarth C."/>
            <person name="Imamovic A."/>
            <person name="Ireland A."/>
            <person name="Larimer J."/>
            <person name="McCowan C."/>
            <person name="Murphy C."/>
            <person name="Pearson M."/>
            <person name="Poon T.W."/>
            <person name="Priest M."/>
            <person name="Roberts A."/>
            <person name="Saif S."/>
            <person name="Shea T."/>
            <person name="Sisk P."/>
            <person name="Sykes S."/>
            <person name="Wortman J."/>
            <person name="Nusbaum C."/>
            <person name="Birren B."/>
        </authorList>
    </citation>
    <scope>NUCLEOTIDE SEQUENCE [LARGE SCALE GENOMIC DNA]</scope>
    <source>
        <strain evidence="12 13">ATCC 51263</strain>
    </source>
</reference>
<dbReference type="PATRIC" id="fig|1121865.3.peg.119"/>
<keyword evidence="13" id="KW-1185">Reference proteome</keyword>
<dbReference type="PRINTS" id="PR00421">
    <property type="entry name" value="THIOREDOXIN"/>
</dbReference>
<feature type="site" description="Contributes to redox potential value" evidence="9">
    <location>
        <position position="30"/>
    </location>
</feature>
<evidence type="ECO:0000256" key="8">
    <source>
        <dbReference type="PIRNR" id="PIRNR000077"/>
    </source>
</evidence>
<dbReference type="InterPro" id="IPR017937">
    <property type="entry name" value="Thioredoxin_CS"/>
</dbReference>
<dbReference type="Gene3D" id="3.40.30.10">
    <property type="entry name" value="Glutaredoxin"/>
    <property type="match status" value="1"/>
</dbReference>
<evidence type="ECO:0000256" key="2">
    <source>
        <dbReference type="ARBA" id="ARBA00020570"/>
    </source>
</evidence>
<keyword evidence="3" id="KW-0813">Transport</keyword>
<dbReference type="InterPro" id="IPR036249">
    <property type="entry name" value="Thioredoxin-like_sf"/>
</dbReference>
<dbReference type="STRING" id="1121865.OMW_00124"/>
<feature type="site" description="Deprotonates C-terminal active site Cys" evidence="9">
    <location>
        <position position="22"/>
    </location>
</feature>
<protein>
    <recommendedName>
        <fullName evidence="2 7">Thioredoxin</fullName>
    </recommendedName>
</protein>
<dbReference type="FunFam" id="3.40.30.10:FF:000001">
    <property type="entry name" value="Thioredoxin"/>
    <property type="match status" value="1"/>
</dbReference>
<evidence type="ECO:0000256" key="1">
    <source>
        <dbReference type="ARBA" id="ARBA00008987"/>
    </source>
</evidence>
<evidence type="ECO:0000256" key="7">
    <source>
        <dbReference type="NCBIfam" id="TIGR01068"/>
    </source>
</evidence>
<feature type="active site" description="Nucleophile" evidence="9">
    <location>
        <position position="28"/>
    </location>
</feature>
<keyword evidence="6 10" id="KW-0676">Redox-active center</keyword>
<dbReference type="AlphaFoldDB" id="S0KXY2"/>
<evidence type="ECO:0000256" key="4">
    <source>
        <dbReference type="ARBA" id="ARBA00022982"/>
    </source>
</evidence>
<evidence type="ECO:0000256" key="6">
    <source>
        <dbReference type="ARBA" id="ARBA00023284"/>
    </source>
</evidence>
<dbReference type="OrthoDB" id="9790390at2"/>
<name>S0KXY2_9ENTE</name>
<comment type="similarity">
    <text evidence="1 8">Belongs to the thioredoxin family.</text>
</comment>
<dbReference type="Pfam" id="PF00085">
    <property type="entry name" value="Thioredoxin"/>
    <property type="match status" value="1"/>
</dbReference>
<evidence type="ECO:0000256" key="9">
    <source>
        <dbReference type="PIRSR" id="PIRSR000077-1"/>
    </source>
</evidence>
<dbReference type="InterPro" id="IPR013766">
    <property type="entry name" value="Thioredoxin_domain"/>
</dbReference>
<proteinExistence type="inferred from homology"/>
<sequence length="104" mass="11702">MAKEITDATFSEEISEGLVLVDFWAPWCGPCRMQAPILDQLSQKYDETELKITKLNVDDNPKTAQAFQVMSIPTLLFFKDGELVEKRVGVQPKPALEAIVEQFA</sequence>
<comment type="caution">
    <text evidence="12">The sequence shown here is derived from an EMBL/GenBank/DDBJ whole genome shotgun (WGS) entry which is preliminary data.</text>
</comment>
<dbReference type="GO" id="GO:0045454">
    <property type="term" value="P:cell redox homeostasis"/>
    <property type="evidence" value="ECO:0007669"/>
    <property type="project" value="TreeGrafter"/>
</dbReference>
<dbReference type="Proteomes" id="UP000014113">
    <property type="component" value="Unassembled WGS sequence"/>
</dbReference>
<evidence type="ECO:0000256" key="10">
    <source>
        <dbReference type="PIRSR" id="PIRSR000077-4"/>
    </source>
</evidence>